<gene>
    <name evidence="7" type="ORF">BN1723_017470</name>
</gene>
<accession>A0A0G4L367</accession>
<evidence type="ECO:0000313" key="7">
    <source>
        <dbReference type="EMBL" id="CRK16444.1"/>
    </source>
</evidence>
<comment type="similarity">
    <text evidence="1 5">Belongs to the peptidase S8 family.</text>
</comment>
<dbReference type="PROSITE" id="PS00137">
    <property type="entry name" value="SUBTILASE_HIS"/>
    <property type="match status" value="1"/>
</dbReference>
<dbReference type="GO" id="GO:0004252">
    <property type="term" value="F:serine-type endopeptidase activity"/>
    <property type="evidence" value="ECO:0007669"/>
    <property type="project" value="InterPro"/>
</dbReference>
<keyword evidence="4" id="KW-0720">Serine protease</keyword>
<feature type="region of interest" description="Disordered" evidence="6">
    <location>
        <begin position="1"/>
        <end position="20"/>
    </location>
</feature>
<dbReference type="PANTHER" id="PTHR43806">
    <property type="entry name" value="PEPTIDASE S8"/>
    <property type="match status" value="1"/>
</dbReference>
<dbReference type="SUPFAM" id="SSF52743">
    <property type="entry name" value="Subtilisin-like"/>
    <property type="match status" value="1"/>
</dbReference>
<dbReference type="AlphaFoldDB" id="A0A0G4L367"/>
<dbReference type="PROSITE" id="PS00136">
    <property type="entry name" value="SUBTILASE_ASP"/>
    <property type="match status" value="1"/>
</dbReference>
<dbReference type="Proteomes" id="UP000045706">
    <property type="component" value="Unassembled WGS sequence"/>
</dbReference>
<evidence type="ECO:0000256" key="5">
    <source>
        <dbReference type="PROSITE-ProRule" id="PRU01240"/>
    </source>
</evidence>
<dbReference type="InterPro" id="IPR023827">
    <property type="entry name" value="Peptidase_S8_Asp-AS"/>
</dbReference>
<proteinExistence type="inferred from homology"/>
<dbReference type="Gene3D" id="3.40.50.200">
    <property type="entry name" value="Peptidase S8/S53 domain"/>
    <property type="match status" value="1"/>
</dbReference>
<dbReference type="InterPro" id="IPR022398">
    <property type="entry name" value="Peptidase_S8_His-AS"/>
</dbReference>
<evidence type="ECO:0000313" key="8">
    <source>
        <dbReference type="Proteomes" id="UP000045706"/>
    </source>
</evidence>
<comment type="caution">
    <text evidence="5">Lacks conserved residue(s) required for the propagation of feature annotation.</text>
</comment>
<evidence type="ECO:0008006" key="9">
    <source>
        <dbReference type="Google" id="ProtNLM"/>
    </source>
</evidence>
<protein>
    <recommendedName>
        <fullName evidence="9">Peptidase S8/S53 domain-containing protein</fullName>
    </recommendedName>
</protein>
<feature type="region of interest" description="Disordered" evidence="6">
    <location>
        <begin position="56"/>
        <end position="86"/>
    </location>
</feature>
<name>A0A0G4L367_VERLO</name>
<reference evidence="8" key="1">
    <citation type="submission" date="2015-05" db="EMBL/GenBank/DDBJ databases">
        <authorList>
            <person name="Fogelqvist Johan"/>
        </authorList>
    </citation>
    <scope>NUCLEOTIDE SEQUENCE [LARGE SCALE GENOMIC DNA]</scope>
</reference>
<evidence type="ECO:0000256" key="2">
    <source>
        <dbReference type="ARBA" id="ARBA00022670"/>
    </source>
</evidence>
<dbReference type="InterPro" id="IPR036852">
    <property type="entry name" value="Peptidase_S8/S53_dom_sf"/>
</dbReference>
<feature type="non-terminal residue" evidence="7">
    <location>
        <position position="100"/>
    </location>
</feature>
<evidence type="ECO:0000256" key="3">
    <source>
        <dbReference type="ARBA" id="ARBA00022801"/>
    </source>
</evidence>
<evidence type="ECO:0000256" key="6">
    <source>
        <dbReference type="SAM" id="MobiDB-lite"/>
    </source>
</evidence>
<evidence type="ECO:0000256" key="4">
    <source>
        <dbReference type="ARBA" id="ARBA00022825"/>
    </source>
</evidence>
<keyword evidence="3" id="KW-0378">Hydrolase</keyword>
<dbReference type="PRINTS" id="PR00723">
    <property type="entry name" value="SUBTILISIN"/>
</dbReference>
<keyword evidence="2" id="KW-0645">Protease</keyword>
<dbReference type="EMBL" id="CVQI01006980">
    <property type="protein sequence ID" value="CRK16444.1"/>
    <property type="molecule type" value="Genomic_DNA"/>
</dbReference>
<dbReference type="PANTHER" id="PTHR43806:SF58">
    <property type="entry name" value="ALKALINE PROTEASE 1-RELATED"/>
    <property type="match status" value="1"/>
</dbReference>
<dbReference type="GO" id="GO:0006508">
    <property type="term" value="P:proteolysis"/>
    <property type="evidence" value="ECO:0007669"/>
    <property type="project" value="UniProtKB-KW"/>
</dbReference>
<dbReference type="InterPro" id="IPR015500">
    <property type="entry name" value="Peptidase_S8_subtilisin-rel"/>
</dbReference>
<dbReference type="InterPro" id="IPR050131">
    <property type="entry name" value="Peptidase_S8_subtilisin-like"/>
</dbReference>
<evidence type="ECO:0000256" key="1">
    <source>
        <dbReference type="ARBA" id="ARBA00011073"/>
    </source>
</evidence>
<dbReference type="PROSITE" id="PS51892">
    <property type="entry name" value="SUBTILASE"/>
    <property type="match status" value="1"/>
</dbReference>
<sequence length="100" mass="9831">MASPHVAGLVSGAPYGLGSLSSRTGASTTYRYDDSAGQGTYAYVVDSGVQVGHSQFGGRATLGSNPAGGAHTDTSGHGTHVAGTIGGSTYGVAKRTNIIS</sequence>
<organism evidence="7 8">
    <name type="scientific">Verticillium longisporum</name>
    <name type="common">Verticillium dahliae var. longisporum</name>
    <dbReference type="NCBI Taxonomy" id="100787"/>
    <lineage>
        <taxon>Eukaryota</taxon>
        <taxon>Fungi</taxon>
        <taxon>Dikarya</taxon>
        <taxon>Ascomycota</taxon>
        <taxon>Pezizomycotina</taxon>
        <taxon>Sordariomycetes</taxon>
        <taxon>Hypocreomycetidae</taxon>
        <taxon>Glomerellales</taxon>
        <taxon>Plectosphaerellaceae</taxon>
        <taxon>Verticillium</taxon>
    </lineage>
</organism>